<gene>
    <name evidence="1" type="ORF">LPB138_08925</name>
</gene>
<sequence length="883" mass="102289">MKKYICFLLLFILSIISYSQSITLKGVVKDSITTPLSYANIIAIPKDTAKTMTFAITDDVGRYNLSLHQERYTITVSYLGFETYNFELDAQQDIEKNIVLKPKENQLEEVVIEIPVIVKQDTMIYNADSFTTGEERKLKNVLKKLPGVDVDKDGEVTVNGKKVTTMLVEGEKFFGGGSKLAVENIPADAIDKVVVLDNYNEIPFLKNLSDSDEMAMNIELKEDKKKFVFGDIEAGKGNKDYYRTHSNLFYYSPEINANFIGNVNNVAETTFTFKDFMNFQGGINAVFRGDGLSLNSSRSDFSQFMESQDLVSRSSKFGALNITKTVNNKLNVNGYAIFSDDNSNTFEETQNQYVAFLEDKESTTNSKNILGIGKINFDYTPNLKEQWYFRTQFKKSDNFKNNNISSIVNFNNNLINTRKDAIATLINQNIEWHKKVSNKHTFSFVADYVYNKNNPNTFWETNNSILQGLIPIIDEPIYELSQLKETQRNNFETILKHYWVLNNNNHVYTTLGNRFSNDQFSTYDSQLLNNGSTNNFNTSGFGNDLDFKLNDNFLGLHYKFRTGIFTFKQGGYFHNYNWKANQTNTTKKQKTIFLPDFLSEIEFKKSEKLKATYQLKSTFSNASKYANQFYLQSYNSVYRGNELLENELFHSARIRYSKFSMYKGLMLFASVNFTKKIKGIQNNVEFDGVNQFLTPILIDNPETRWNYNGNIRKKIKNINYKFSVNYMSSNYIQFIDNIRNKNKNNTSSFEMSAKTLYDDFPTIEIGYKRSLGKYVSGNTNSKFTTNEPFINIDYDFLKGFIFSFDYRKYNYENKEFNQENKYELGNATLSYRKENSAWSFKLDAKNIFDVKFKNQNSFSSYIISDTKTYIMPRIIMLSLGYNL</sequence>
<accession>A0A1D8P8C6</accession>
<dbReference type="STRING" id="1850246.LPB138_08925"/>
<dbReference type="AlphaFoldDB" id="A0A1D8P8C6"/>
<dbReference type="Proteomes" id="UP000176050">
    <property type="component" value="Chromosome"/>
</dbReference>
<protein>
    <recommendedName>
        <fullName evidence="3">TonB-dependent receptor</fullName>
    </recommendedName>
</protein>
<dbReference type="SUPFAM" id="SSF49464">
    <property type="entry name" value="Carboxypeptidase regulatory domain-like"/>
    <property type="match status" value="1"/>
</dbReference>
<name>A0A1D8P8C6_9FLAO</name>
<dbReference type="InterPro" id="IPR008969">
    <property type="entry name" value="CarboxyPept-like_regulatory"/>
</dbReference>
<evidence type="ECO:0008006" key="3">
    <source>
        <dbReference type="Google" id="ProtNLM"/>
    </source>
</evidence>
<evidence type="ECO:0000313" key="1">
    <source>
        <dbReference type="EMBL" id="AOW20791.1"/>
    </source>
</evidence>
<organism evidence="1 2">
    <name type="scientific">Urechidicola croceus</name>
    <dbReference type="NCBI Taxonomy" id="1850246"/>
    <lineage>
        <taxon>Bacteria</taxon>
        <taxon>Pseudomonadati</taxon>
        <taxon>Bacteroidota</taxon>
        <taxon>Flavobacteriia</taxon>
        <taxon>Flavobacteriales</taxon>
        <taxon>Flavobacteriaceae</taxon>
        <taxon>Urechidicola</taxon>
    </lineage>
</organism>
<reference evidence="1 2" key="1">
    <citation type="submission" date="2016-10" db="EMBL/GenBank/DDBJ databases">
        <title>Lutibacter sp. LPB0138, isolated from marine gastropod.</title>
        <authorList>
            <person name="Kim E."/>
            <person name="Yi H."/>
        </authorList>
    </citation>
    <scope>NUCLEOTIDE SEQUENCE [LARGE SCALE GENOMIC DNA]</scope>
    <source>
        <strain evidence="1 2">LPB0138</strain>
    </source>
</reference>
<dbReference type="SUPFAM" id="SSF56935">
    <property type="entry name" value="Porins"/>
    <property type="match status" value="1"/>
</dbReference>
<dbReference type="OrthoDB" id="603275at2"/>
<proteinExistence type="predicted"/>
<dbReference type="Pfam" id="PF13715">
    <property type="entry name" value="CarbopepD_reg_2"/>
    <property type="match status" value="1"/>
</dbReference>
<dbReference type="Gene3D" id="2.60.40.1120">
    <property type="entry name" value="Carboxypeptidase-like, regulatory domain"/>
    <property type="match status" value="1"/>
</dbReference>
<keyword evidence="2" id="KW-1185">Reference proteome</keyword>
<evidence type="ECO:0000313" key="2">
    <source>
        <dbReference type="Proteomes" id="UP000176050"/>
    </source>
</evidence>
<dbReference type="EMBL" id="CP017478">
    <property type="protein sequence ID" value="AOW20791.1"/>
    <property type="molecule type" value="Genomic_DNA"/>
</dbReference>
<dbReference type="KEGG" id="lul:LPB138_08925"/>